<dbReference type="SMART" id="SM01340">
    <property type="entry name" value="DNA_mis_repair"/>
    <property type="match status" value="1"/>
</dbReference>
<feature type="region of interest" description="Disordered" evidence="3">
    <location>
        <begin position="604"/>
        <end position="649"/>
    </location>
</feature>
<feature type="domain" description="DNA mismatch repair protein S5" evidence="4">
    <location>
        <begin position="219"/>
        <end position="359"/>
    </location>
</feature>
<evidence type="ECO:0000256" key="3">
    <source>
        <dbReference type="SAM" id="MobiDB-lite"/>
    </source>
</evidence>
<feature type="compositionally biased region" description="Polar residues" evidence="3">
    <location>
        <begin position="496"/>
        <end position="505"/>
    </location>
</feature>
<dbReference type="PROSITE" id="PS00058">
    <property type="entry name" value="DNA_MISMATCH_REPAIR_1"/>
    <property type="match status" value="1"/>
</dbReference>
<dbReference type="PANTHER" id="PTHR10073">
    <property type="entry name" value="DNA MISMATCH REPAIR PROTEIN MLH, PMS, MUTL"/>
    <property type="match status" value="1"/>
</dbReference>
<proteinExistence type="inferred from homology"/>
<dbReference type="GO" id="GO:0061982">
    <property type="term" value="P:meiosis I cell cycle process"/>
    <property type="evidence" value="ECO:0007669"/>
    <property type="project" value="UniProtKB-ARBA"/>
</dbReference>
<dbReference type="InterPro" id="IPR003594">
    <property type="entry name" value="HATPase_dom"/>
</dbReference>
<dbReference type="GO" id="GO:0032389">
    <property type="term" value="C:MutLalpha complex"/>
    <property type="evidence" value="ECO:0007669"/>
    <property type="project" value="TreeGrafter"/>
</dbReference>
<dbReference type="FunFam" id="3.30.565.10:FF:000017">
    <property type="entry name" value="PMS1 homolog 1, mismatch repair system component"/>
    <property type="match status" value="1"/>
</dbReference>
<dbReference type="EMBL" id="JAQJAN010000009">
    <property type="protein sequence ID" value="KAJ5719980.1"/>
    <property type="molecule type" value="Genomic_DNA"/>
</dbReference>
<dbReference type="Gene3D" id="3.30.565.10">
    <property type="entry name" value="Histidine kinase-like ATPase, C-terminal domain"/>
    <property type="match status" value="1"/>
</dbReference>
<keyword evidence="2" id="KW-0227">DNA damage</keyword>
<sequence>MPIEALPQATVRAIGSTSVISDPCSVVKELIDNALDAGASSLFIEISPNTVDVIQLKDNGHGIPAEDHPSVCRHTFTSKIRTAEDLRNVGGSLFGFRGEALASIAEMSGGITVTTRVASSVTGSCVKYQRDGELLQSTLISHPVGTTVRVVDFLKHIPVRKQVVLKSAIKILTKIKKLLHSYAIAQPSKRFSLKVLKAKNENNNWVYAPASDETLSDAAVKVFGRELSSSCTFKIMSSKALETQLDEGEYNVSCLLPKPDSDLAKVSNSGQFLSVDGRPLSTATGIGQDIGKLFKSYIRATALRNEVTKSITDPFLCLQLSCPQGSYDVNIEPSKDDVLFEERDIVFSLIEALFEEHYGQLGNSRKPSIKKKNPKIAQAAGEFNLLLSRTRPSDSSEELGNTEERHIEPITNISTIQATPCSQSSLAASTPGLLRHDDNNDVVHVTAAQVSTSINPWSVSRRNSTWRTPRRESTSQTASLGATTSCESTPRDMGGISQTNGNQQLPSSPEFPSPPISRITSTSPINRRRQISSSQLSIEETGSLHSAHKAATQRDKERYGSGALDTWFTRTTQASMMQDLASLTQNQPDAVPTLSQLAEERFGKGSRTAPEVTANANPTRFGGSSLEAQTQPSQLDEETTNEVGYEGSMDSGRGFPVLERWAASLKEGFNSQTQSELEKALDFEKRKKEAIQRYRNRTVTHSVPFSSQASTAVSHSQHHNRFLKAKAALLSERPFAVEAIPKNALAPQDPRAYLIRCSSGEASTDSTKSRRAHKRRLPFERIPEGHDIHDLSLTISTDSLVTKESLKLANPYDSYMCDGSINCGFASSDVESLAPFWNERIRTMIKQNYKEKDGSLAHELIIDTSSLIANHLKEFPEA</sequence>
<dbReference type="PANTHER" id="PTHR10073:SF41">
    <property type="entry name" value="MISMATCH REPAIR PROTEIN, PUTATIVE (AFU_ORTHOLOGUE AFUA_8G05820)-RELATED"/>
    <property type="match status" value="1"/>
</dbReference>
<dbReference type="InterPro" id="IPR002099">
    <property type="entry name" value="MutL/Mlh/PMS"/>
</dbReference>
<feature type="region of interest" description="Disordered" evidence="3">
    <location>
        <begin position="459"/>
        <end position="558"/>
    </location>
</feature>
<organism evidence="5 6">
    <name type="scientific">Penicillium malachiteum</name>
    <dbReference type="NCBI Taxonomy" id="1324776"/>
    <lineage>
        <taxon>Eukaryota</taxon>
        <taxon>Fungi</taxon>
        <taxon>Dikarya</taxon>
        <taxon>Ascomycota</taxon>
        <taxon>Pezizomycotina</taxon>
        <taxon>Eurotiomycetes</taxon>
        <taxon>Eurotiomycetidae</taxon>
        <taxon>Eurotiales</taxon>
        <taxon>Aspergillaceae</taxon>
        <taxon>Penicillium</taxon>
    </lineage>
</organism>
<dbReference type="SUPFAM" id="SSF55874">
    <property type="entry name" value="ATPase domain of HSP90 chaperone/DNA topoisomerase II/histidine kinase"/>
    <property type="match status" value="1"/>
</dbReference>
<evidence type="ECO:0000256" key="1">
    <source>
        <dbReference type="ARBA" id="ARBA00006082"/>
    </source>
</evidence>
<dbReference type="SUPFAM" id="SSF54211">
    <property type="entry name" value="Ribosomal protein S5 domain 2-like"/>
    <property type="match status" value="1"/>
</dbReference>
<reference evidence="5" key="1">
    <citation type="journal article" date="2023" name="IMA Fungus">
        <title>Comparative genomic study of the Penicillium genus elucidates a diverse pangenome and 15 lateral gene transfer events.</title>
        <authorList>
            <person name="Petersen C."/>
            <person name="Sorensen T."/>
            <person name="Nielsen M.R."/>
            <person name="Sondergaard T.E."/>
            <person name="Sorensen J.L."/>
            <person name="Fitzpatrick D.A."/>
            <person name="Frisvad J.C."/>
            <person name="Nielsen K.L."/>
        </authorList>
    </citation>
    <scope>NUCLEOTIDE SEQUENCE</scope>
    <source>
        <strain evidence="5">IBT 17514</strain>
    </source>
</reference>
<dbReference type="InterPro" id="IPR038973">
    <property type="entry name" value="MutL/Mlh/Pms-like"/>
</dbReference>
<evidence type="ECO:0000313" key="6">
    <source>
        <dbReference type="Proteomes" id="UP001215712"/>
    </source>
</evidence>
<evidence type="ECO:0000256" key="2">
    <source>
        <dbReference type="ARBA" id="ARBA00022763"/>
    </source>
</evidence>
<dbReference type="InterPro" id="IPR013507">
    <property type="entry name" value="DNA_mismatch_S5_2-like"/>
</dbReference>
<dbReference type="GO" id="GO:0005524">
    <property type="term" value="F:ATP binding"/>
    <property type="evidence" value="ECO:0007669"/>
    <property type="project" value="InterPro"/>
</dbReference>
<dbReference type="NCBIfam" id="TIGR00585">
    <property type="entry name" value="mutl"/>
    <property type="match status" value="1"/>
</dbReference>
<dbReference type="Pfam" id="PF02518">
    <property type="entry name" value="HATPase_c"/>
    <property type="match status" value="1"/>
</dbReference>
<comment type="caution">
    <text evidence="5">The sequence shown here is derived from an EMBL/GenBank/DDBJ whole genome shotgun (WGS) entry which is preliminary data.</text>
</comment>
<dbReference type="Proteomes" id="UP001215712">
    <property type="component" value="Unassembled WGS sequence"/>
</dbReference>
<feature type="compositionally biased region" description="Polar residues" evidence="3">
    <location>
        <begin position="474"/>
        <end position="488"/>
    </location>
</feature>
<dbReference type="AlphaFoldDB" id="A0AAD6MUY8"/>
<dbReference type="GO" id="GO:0016887">
    <property type="term" value="F:ATP hydrolysis activity"/>
    <property type="evidence" value="ECO:0007669"/>
    <property type="project" value="InterPro"/>
</dbReference>
<dbReference type="InterPro" id="IPR036890">
    <property type="entry name" value="HATPase_C_sf"/>
</dbReference>
<dbReference type="InterPro" id="IPR014721">
    <property type="entry name" value="Ribsml_uS5_D2-typ_fold_subgr"/>
</dbReference>
<evidence type="ECO:0000259" key="4">
    <source>
        <dbReference type="SMART" id="SM01340"/>
    </source>
</evidence>
<evidence type="ECO:0000313" key="5">
    <source>
        <dbReference type="EMBL" id="KAJ5719980.1"/>
    </source>
</evidence>
<dbReference type="InterPro" id="IPR014762">
    <property type="entry name" value="DNA_mismatch_repair_CS"/>
</dbReference>
<dbReference type="Pfam" id="PF01119">
    <property type="entry name" value="DNA_mis_repair"/>
    <property type="match status" value="1"/>
</dbReference>
<dbReference type="GO" id="GO:0006298">
    <property type="term" value="P:mismatch repair"/>
    <property type="evidence" value="ECO:0007669"/>
    <property type="project" value="InterPro"/>
</dbReference>
<feature type="compositionally biased region" description="Low complexity" evidence="3">
    <location>
        <begin position="516"/>
        <end position="538"/>
    </location>
</feature>
<dbReference type="InterPro" id="IPR020568">
    <property type="entry name" value="Ribosomal_Su5_D2-typ_SF"/>
</dbReference>
<keyword evidence="6" id="KW-1185">Reference proteome</keyword>
<protein>
    <submittedName>
        <fullName evidence="5">DNA mismatch repair protein C-terminal</fullName>
    </submittedName>
</protein>
<gene>
    <name evidence="5" type="ORF">N7493_006858</name>
</gene>
<comment type="similarity">
    <text evidence="1">Belongs to the DNA mismatch repair MutL/HexB family.</text>
</comment>
<reference evidence="5" key="2">
    <citation type="submission" date="2023-01" db="EMBL/GenBank/DDBJ databases">
        <authorList>
            <person name="Petersen C."/>
        </authorList>
    </citation>
    <scope>NUCLEOTIDE SEQUENCE</scope>
    <source>
        <strain evidence="5">IBT 17514</strain>
    </source>
</reference>
<dbReference type="Gene3D" id="3.30.230.10">
    <property type="match status" value="1"/>
</dbReference>
<dbReference type="GO" id="GO:0140664">
    <property type="term" value="F:ATP-dependent DNA damage sensor activity"/>
    <property type="evidence" value="ECO:0007669"/>
    <property type="project" value="InterPro"/>
</dbReference>
<accession>A0AAD6MUY8</accession>
<name>A0AAD6MUY8_9EURO</name>
<dbReference type="GO" id="GO:0030983">
    <property type="term" value="F:mismatched DNA binding"/>
    <property type="evidence" value="ECO:0007669"/>
    <property type="project" value="InterPro"/>
</dbReference>